<dbReference type="AlphaFoldDB" id="A0A1H1NPR5"/>
<gene>
    <name evidence="3" type="ORF">SAMN04489809_0876</name>
</gene>
<keyword evidence="1" id="KW-0233">DNA recombination</keyword>
<dbReference type="Gene3D" id="1.10.443.10">
    <property type="entry name" value="Intergrase catalytic core"/>
    <property type="match status" value="1"/>
</dbReference>
<feature type="domain" description="Tyr recombinase" evidence="2">
    <location>
        <begin position="166"/>
        <end position="342"/>
    </location>
</feature>
<name>A0A1H1NPR5_9MICO</name>
<accession>A0A1H1NPR5</accession>
<dbReference type="Proteomes" id="UP000182126">
    <property type="component" value="Chromosome I"/>
</dbReference>
<dbReference type="SUPFAM" id="SSF56349">
    <property type="entry name" value="DNA breaking-rejoining enzymes"/>
    <property type="match status" value="1"/>
</dbReference>
<evidence type="ECO:0000313" key="3">
    <source>
        <dbReference type="EMBL" id="SDS00962.1"/>
    </source>
</evidence>
<dbReference type="PROSITE" id="PS51898">
    <property type="entry name" value="TYR_RECOMBINASE"/>
    <property type="match status" value="1"/>
</dbReference>
<evidence type="ECO:0000259" key="2">
    <source>
        <dbReference type="PROSITE" id="PS51898"/>
    </source>
</evidence>
<proteinExistence type="predicted"/>
<dbReference type="GO" id="GO:0015074">
    <property type="term" value="P:DNA integration"/>
    <property type="evidence" value="ECO:0007669"/>
    <property type="project" value="InterPro"/>
</dbReference>
<evidence type="ECO:0000256" key="1">
    <source>
        <dbReference type="ARBA" id="ARBA00023172"/>
    </source>
</evidence>
<evidence type="ECO:0000313" key="4">
    <source>
        <dbReference type="Proteomes" id="UP000182126"/>
    </source>
</evidence>
<reference evidence="3 4" key="1">
    <citation type="submission" date="2016-10" db="EMBL/GenBank/DDBJ databases">
        <authorList>
            <person name="de Groot N.N."/>
        </authorList>
    </citation>
    <scope>NUCLEOTIDE SEQUENCE [LARGE SCALE GENOMIC DNA]</scope>
    <source>
        <strain evidence="3 4">DSM 15019</strain>
    </source>
</reference>
<dbReference type="Pfam" id="PF00589">
    <property type="entry name" value="Phage_integrase"/>
    <property type="match status" value="1"/>
</dbReference>
<dbReference type="InterPro" id="IPR002104">
    <property type="entry name" value="Integrase_catalytic"/>
</dbReference>
<dbReference type="EMBL" id="LT629770">
    <property type="protein sequence ID" value="SDS00962.1"/>
    <property type="molecule type" value="Genomic_DNA"/>
</dbReference>
<organism evidence="3 4">
    <name type="scientific">Microbacterium paraoxydans</name>
    <dbReference type="NCBI Taxonomy" id="199592"/>
    <lineage>
        <taxon>Bacteria</taxon>
        <taxon>Bacillati</taxon>
        <taxon>Actinomycetota</taxon>
        <taxon>Actinomycetes</taxon>
        <taxon>Micrococcales</taxon>
        <taxon>Microbacteriaceae</taxon>
        <taxon>Microbacterium</taxon>
    </lineage>
</organism>
<dbReference type="GO" id="GO:0003677">
    <property type="term" value="F:DNA binding"/>
    <property type="evidence" value="ECO:0007669"/>
    <property type="project" value="InterPro"/>
</dbReference>
<dbReference type="InterPro" id="IPR013762">
    <property type="entry name" value="Integrase-like_cat_sf"/>
</dbReference>
<dbReference type="GO" id="GO:0006310">
    <property type="term" value="P:DNA recombination"/>
    <property type="evidence" value="ECO:0007669"/>
    <property type="project" value="UniProtKB-KW"/>
</dbReference>
<dbReference type="InterPro" id="IPR011010">
    <property type="entry name" value="DNA_brk_join_enz"/>
</dbReference>
<protein>
    <submittedName>
        <fullName evidence="3">Phage integrase family protein</fullName>
    </submittedName>
</protein>
<sequence>MLWKVRHAANALFQAAAYTVAMNPNHRLNDIVAETAELLAAHPQLPELAAPIIVKYRPNSAKMTGAWAATRFFTVETAAAMLPHSFDVARRLMTMSAPFHMWVWSRSGTELTIRRVYTQSNIDRFLETVHRHRSEGHRWGVSRQLVKIGRELADADLIAIPAPNGKVRSPFTTKQIASMHSWANSLTTVKKRQNAQALLGLAGGAGLTAAEIVNVRVADIHREGDVVFVNITGKRARRVPVRHAWARVLLRSVEGRIDAGERVFRGPWIAEYPPRIIQSFLTDHPAPVRPTPAALRAAWLLHHINNNVPLPVLRDVAGFDRYTTLVRYYEHANEVDVRDFTAQLVGAEVAR</sequence>